<feature type="signal peptide" evidence="1">
    <location>
        <begin position="1"/>
        <end position="18"/>
    </location>
</feature>
<keyword evidence="1" id="KW-0732">Signal</keyword>
<evidence type="ECO:0000313" key="3">
    <source>
        <dbReference type="Proteomes" id="UP000182235"/>
    </source>
</evidence>
<reference evidence="2 3" key="1">
    <citation type="submission" date="2015-07" db="EMBL/GenBank/DDBJ databases">
        <title>Emmonsia species relationships and genome sequence.</title>
        <authorList>
            <consortium name="The Broad Institute Genomics Platform"/>
            <person name="Cuomo C.A."/>
            <person name="Munoz J.F."/>
            <person name="Imamovic A."/>
            <person name="Priest M.E."/>
            <person name="Young S."/>
            <person name="Clay O.K."/>
            <person name="McEwen J.G."/>
        </authorList>
    </citation>
    <scope>NUCLEOTIDE SEQUENCE [LARGE SCALE GENOMIC DNA]</scope>
    <source>
        <strain evidence="2 3">UAMH 9510</strain>
    </source>
</reference>
<keyword evidence="3" id="KW-1185">Reference proteome</keyword>
<dbReference type="EMBL" id="LGRN01000043">
    <property type="protein sequence ID" value="OJD18182.1"/>
    <property type="molecule type" value="Genomic_DNA"/>
</dbReference>
<gene>
    <name evidence="2" type="ORF">AJ78_01795</name>
</gene>
<dbReference type="VEuPathDB" id="FungiDB:AJ78_01795"/>
<evidence type="ECO:0000256" key="1">
    <source>
        <dbReference type="SAM" id="SignalP"/>
    </source>
</evidence>
<dbReference type="Proteomes" id="UP000182235">
    <property type="component" value="Unassembled WGS sequence"/>
</dbReference>
<sequence>MHFFLIAHLVGVVGWTSASRLSPRQYCRPDYEMCIAEGAVSAVPPDIGPTMRKLFVSVVESVDVTNPWKREIAKRVNAMPRAESPALCCKSGMQCRLLKNYQTSFCWDRFTTNFYFVDGSYGSILTGIYNTSSGDIVDLISGKYIRSNGETGNIYAGDQASKPNTNTMVLPPAWTSKGVGTAIPGSELGDGATYTTTISGIVKDPVTIPRSTIPPTTVSGSVIPGTTIPATTIPGTTVPPTTLTMSGSSANATKSPSKAAGQKRAIIPSTEGVGWSIVMFVMFLGL</sequence>
<evidence type="ECO:0000313" key="2">
    <source>
        <dbReference type="EMBL" id="OJD18182.1"/>
    </source>
</evidence>
<evidence type="ECO:0008006" key="4">
    <source>
        <dbReference type="Google" id="ProtNLM"/>
    </source>
</evidence>
<feature type="chain" id="PRO_5012408038" description="LysM domain-containing protein" evidence="1">
    <location>
        <begin position="19"/>
        <end position="286"/>
    </location>
</feature>
<dbReference type="OrthoDB" id="3438781at2759"/>
<accession>A0A1J9PPS8</accession>
<dbReference type="AlphaFoldDB" id="A0A1J9PPS8"/>
<organism evidence="2 3">
    <name type="scientific">Emergomyces pasteurianus Ep9510</name>
    <dbReference type="NCBI Taxonomy" id="1447872"/>
    <lineage>
        <taxon>Eukaryota</taxon>
        <taxon>Fungi</taxon>
        <taxon>Dikarya</taxon>
        <taxon>Ascomycota</taxon>
        <taxon>Pezizomycotina</taxon>
        <taxon>Eurotiomycetes</taxon>
        <taxon>Eurotiomycetidae</taxon>
        <taxon>Onygenales</taxon>
        <taxon>Ajellomycetaceae</taxon>
        <taxon>Emergomyces</taxon>
    </lineage>
</organism>
<protein>
    <recommendedName>
        <fullName evidence="4">LysM domain-containing protein</fullName>
    </recommendedName>
</protein>
<proteinExistence type="predicted"/>
<comment type="caution">
    <text evidence="2">The sequence shown here is derived from an EMBL/GenBank/DDBJ whole genome shotgun (WGS) entry which is preliminary data.</text>
</comment>
<name>A0A1J9PPS8_9EURO</name>